<dbReference type="Proteomes" id="UP000319210">
    <property type="component" value="Unassembled WGS sequence"/>
</dbReference>
<dbReference type="InterPro" id="IPR050679">
    <property type="entry name" value="Bact_HTH_transcr_reg"/>
</dbReference>
<keyword evidence="3" id="KW-0804">Transcription</keyword>
<feature type="domain" description="HTH gntR-type" evidence="4">
    <location>
        <begin position="17"/>
        <end position="85"/>
    </location>
</feature>
<dbReference type="Gene3D" id="3.40.1410.10">
    <property type="entry name" value="Chorismate lyase-like"/>
    <property type="match status" value="1"/>
</dbReference>
<dbReference type="EMBL" id="BJMM01000002">
    <property type="protein sequence ID" value="GEB48027.1"/>
    <property type="molecule type" value="Genomic_DNA"/>
</dbReference>
<evidence type="ECO:0000256" key="2">
    <source>
        <dbReference type="ARBA" id="ARBA00023125"/>
    </source>
</evidence>
<keyword evidence="2" id="KW-0238">DNA-binding</keyword>
<dbReference type="SMART" id="SM00866">
    <property type="entry name" value="UTRA"/>
    <property type="match status" value="1"/>
</dbReference>
<sequence>MLTVMAWDDEDLVDGPVPKWHQIAERLRSALSKGEFVAGEALPSETVLTRRFGVSRTTARSALNELENDQLVSRRSGRGTIVLPPKVDQPLNLLSSFSDDMRARGLTPGYRPVAVSVLPAPAETARELEIDEGEQALCVDRVLLADGEPIASSVSWLSPRIVDPGTAPDAETMGSTSLYDWIERTTGTRISAGREYIEGGVADAHLAQRLAVTRGAPILVARRRSLSPAAVPLEYVVITYRADRYRFRIELTRP</sequence>
<dbReference type="PROSITE" id="PS50949">
    <property type="entry name" value="HTH_GNTR"/>
    <property type="match status" value="1"/>
</dbReference>
<dbReference type="InterPro" id="IPR028978">
    <property type="entry name" value="Chorismate_lyase_/UTRA_dom_sf"/>
</dbReference>
<dbReference type="AlphaFoldDB" id="A0A4Y3QTM9"/>
<dbReference type="InterPro" id="IPR036388">
    <property type="entry name" value="WH-like_DNA-bd_sf"/>
</dbReference>
<protein>
    <submittedName>
        <fullName evidence="5">Phosphonate metabolism transcriptional regulator PhnF</fullName>
    </submittedName>
</protein>
<dbReference type="Pfam" id="PF07702">
    <property type="entry name" value="UTRA"/>
    <property type="match status" value="1"/>
</dbReference>
<dbReference type="OrthoDB" id="8584262at2"/>
<dbReference type="Gene3D" id="1.10.10.10">
    <property type="entry name" value="Winged helix-like DNA-binding domain superfamily/Winged helix DNA-binding domain"/>
    <property type="match status" value="1"/>
</dbReference>
<keyword evidence="6" id="KW-1185">Reference proteome</keyword>
<dbReference type="SMART" id="SM00345">
    <property type="entry name" value="HTH_GNTR"/>
    <property type="match status" value="1"/>
</dbReference>
<dbReference type="Pfam" id="PF00392">
    <property type="entry name" value="GntR"/>
    <property type="match status" value="1"/>
</dbReference>
<dbReference type="GO" id="GO:0003700">
    <property type="term" value="F:DNA-binding transcription factor activity"/>
    <property type="evidence" value="ECO:0007669"/>
    <property type="project" value="InterPro"/>
</dbReference>
<gene>
    <name evidence="5" type="ORF">SCA03_05780</name>
</gene>
<evidence type="ECO:0000256" key="1">
    <source>
        <dbReference type="ARBA" id="ARBA00023015"/>
    </source>
</evidence>
<reference evidence="5 6" key="1">
    <citation type="submission" date="2019-06" db="EMBL/GenBank/DDBJ databases">
        <title>Whole genome shotgun sequence of Streptomyces cacaoi subsp. cacaoi NBRC 12748.</title>
        <authorList>
            <person name="Hosoyama A."/>
            <person name="Uohara A."/>
            <person name="Ohji S."/>
            <person name="Ichikawa N."/>
        </authorList>
    </citation>
    <scope>NUCLEOTIDE SEQUENCE [LARGE SCALE GENOMIC DNA]</scope>
    <source>
        <strain evidence="5 6">NBRC 12748</strain>
    </source>
</reference>
<dbReference type="PANTHER" id="PTHR44846:SF1">
    <property type="entry name" value="MANNOSYL-D-GLYCERATE TRANSPORT_METABOLISM SYSTEM REPRESSOR MNGR-RELATED"/>
    <property type="match status" value="1"/>
</dbReference>
<name>A0A4Y3QTM9_STRCI</name>
<dbReference type="InterPro" id="IPR011663">
    <property type="entry name" value="UTRA"/>
</dbReference>
<evidence type="ECO:0000313" key="6">
    <source>
        <dbReference type="Proteomes" id="UP000319210"/>
    </source>
</evidence>
<organism evidence="5 6">
    <name type="scientific">Streptomyces cacaoi</name>
    <dbReference type="NCBI Taxonomy" id="1898"/>
    <lineage>
        <taxon>Bacteria</taxon>
        <taxon>Bacillati</taxon>
        <taxon>Actinomycetota</taxon>
        <taxon>Actinomycetes</taxon>
        <taxon>Kitasatosporales</taxon>
        <taxon>Streptomycetaceae</taxon>
        <taxon>Streptomyces</taxon>
    </lineage>
</organism>
<dbReference type="PRINTS" id="PR00035">
    <property type="entry name" value="HTHGNTR"/>
</dbReference>
<dbReference type="CDD" id="cd07377">
    <property type="entry name" value="WHTH_GntR"/>
    <property type="match status" value="1"/>
</dbReference>
<accession>A0A4Y3QTM9</accession>
<evidence type="ECO:0000256" key="3">
    <source>
        <dbReference type="ARBA" id="ARBA00023163"/>
    </source>
</evidence>
<evidence type="ECO:0000259" key="4">
    <source>
        <dbReference type="PROSITE" id="PS50949"/>
    </source>
</evidence>
<evidence type="ECO:0000313" key="5">
    <source>
        <dbReference type="EMBL" id="GEB48027.1"/>
    </source>
</evidence>
<dbReference type="SUPFAM" id="SSF46785">
    <property type="entry name" value="Winged helix' DNA-binding domain"/>
    <property type="match status" value="1"/>
</dbReference>
<keyword evidence="1" id="KW-0805">Transcription regulation</keyword>
<dbReference type="PANTHER" id="PTHR44846">
    <property type="entry name" value="MANNOSYL-D-GLYCERATE TRANSPORT/METABOLISM SYSTEM REPRESSOR MNGR-RELATED"/>
    <property type="match status" value="1"/>
</dbReference>
<dbReference type="GO" id="GO:0045892">
    <property type="term" value="P:negative regulation of DNA-templated transcription"/>
    <property type="evidence" value="ECO:0007669"/>
    <property type="project" value="TreeGrafter"/>
</dbReference>
<dbReference type="InterPro" id="IPR036390">
    <property type="entry name" value="WH_DNA-bd_sf"/>
</dbReference>
<comment type="caution">
    <text evidence="5">The sequence shown here is derived from an EMBL/GenBank/DDBJ whole genome shotgun (WGS) entry which is preliminary data.</text>
</comment>
<dbReference type="SUPFAM" id="SSF64288">
    <property type="entry name" value="Chorismate lyase-like"/>
    <property type="match status" value="1"/>
</dbReference>
<dbReference type="GO" id="GO:0003677">
    <property type="term" value="F:DNA binding"/>
    <property type="evidence" value="ECO:0007669"/>
    <property type="project" value="UniProtKB-KW"/>
</dbReference>
<dbReference type="InterPro" id="IPR000524">
    <property type="entry name" value="Tscrpt_reg_HTH_GntR"/>
</dbReference>
<proteinExistence type="predicted"/>